<dbReference type="RefSeq" id="WP_227227985.1">
    <property type="nucleotide sequence ID" value="NZ_JAJCVJ010000001.1"/>
</dbReference>
<accession>A0ABD5R9N1</accession>
<evidence type="ECO:0000313" key="1">
    <source>
        <dbReference type="EMBL" id="MFC5366677.1"/>
    </source>
</evidence>
<sequence length="115" mass="12651">MAPVTMPPVEEAKQVFNRLGYTVSGNGTELRAERKWRTVQVTAMDADDASAPTRVLADGGTTEGPLLRCFVTWKDYTGDLREQLRRADPSYEWAIIGVDGSEDYDVVRGEQGAVA</sequence>
<dbReference type="EMBL" id="JBHSKX010000001">
    <property type="protein sequence ID" value="MFC5366677.1"/>
    <property type="molecule type" value="Genomic_DNA"/>
</dbReference>
<dbReference type="Pfam" id="PF23429">
    <property type="entry name" value="DUF7116"/>
    <property type="match status" value="1"/>
</dbReference>
<evidence type="ECO:0000313" key="2">
    <source>
        <dbReference type="Proteomes" id="UP001596201"/>
    </source>
</evidence>
<name>A0ABD5R9N1_9EURY</name>
<gene>
    <name evidence="1" type="ORF">ACFPJ5_06970</name>
</gene>
<dbReference type="InterPro" id="IPR055540">
    <property type="entry name" value="DUF7116"/>
</dbReference>
<reference evidence="1 2" key="1">
    <citation type="journal article" date="2019" name="Int. J. Syst. Evol. Microbiol.">
        <title>The Global Catalogue of Microorganisms (GCM) 10K type strain sequencing project: providing services to taxonomists for standard genome sequencing and annotation.</title>
        <authorList>
            <consortium name="The Broad Institute Genomics Platform"/>
            <consortium name="The Broad Institute Genome Sequencing Center for Infectious Disease"/>
            <person name="Wu L."/>
            <person name="Ma J."/>
        </authorList>
    </citation>
    <scope>NUCLEOTIDE SEQUENCE [LARGE SCALE GENOMIC DNA]</scope>
    <source>
        <strain evidence="1 2">CGMCC 1.12237</strain>
    </source>
</reference>
<protein>
    <submittedName>
        <fullName evidence="1">Uncharacterized protein</fullName>
    </submittedName>
</protein>
<proteinExistence type="predicted"/>
<dbReference type="AlphaFoldDB" id="A0ABD5R9N1"/>
<keyword evidence="2" id="KW-1185">Reference proteome</keyword>
<comment type="caution">
    <text evidence="1">The sequence shown here is derived from an EMBL/GenBank/DDBJ whole genome shotgun (WGS) entry which is preliminary data.</text>
</comment>
<organism evidence="1 2">
    <name type="scientific">Salinirubrum litoreum</name>
    <dbReference type="NCBI Taxonomy" id="1126234"/>
    <lineage>
        <taxon>Archaea</taxon>
        <taxon>Methanobacteriati</taxon>
        <taxon>Methanobacteriota</taxon>
        <taxon>Stenosarchaea group</taxon>
        <taxon>Halobacteria</taxon>
        <taxon>Halobacteriales</taxon>
        <taxon>Haloferacaceae</taxon>
        <taxon>Salinirubrum</taxon>
    </lineage>
</organism>
<dbReference type="Proteomes" id="UP001596201">
    <property type="component" value="Unassembled WGS sequence"/>
</dbReference>